<dbReference type="WBParaSite" id="jg25535">
    <property type="protein sequence ID" value="jg25535"/>
    <property type="gene ID" value="jg25535"/>
</dbReference>
<organism evidence="1 2">
    <name type="scientific">Ditylenchus dipsaci</name>
    <dbReference type="NCBI Taxonomy" id="166011"/>
    <lineage>
        <taxon>Eukaryota</taxon>
        <taxon>Metazoa</taxon>
        <taxon>Ecdysozoa</taxon>
        <taxon>Nematoda</taxon>
        <taxon>Chromadorea</taxon>
        <taxon>Rhabditida</taxon>
        <taxon>Tylenchina</taxon>
        <taxon>Tylenchomorpha</taxon>
        <taxon>Sphaerularioidea</taxon>
        <taxon>Anguinidae</taxon>
        <taxon>Anguininae</taxon>
        <taxon>Ditylenchus</taxon>
    </lineage>
</organism>
<name>A0A915E2L6_9BILA</name>
<dbReference type="AlphaFoldDB" id="A0A915E2L6"/>
<dbReference type="Proteomes" id="UP000887574">
    <property type="component" value="Unplaced"/>
</dbReference>
<protein>
    <submittedName>
        <fullName evidence="2">Uncharacterized protein</fullName>
    </submittedName>
</protein>
<sequence>MSPQKSSQSSPKLHQYFQDIDLTMIGGGLRNVWLMDVEAGKVFQKFGDWRLKTKKVVGVMRVGPISSTSHIGTNGRFLVRASNAGRLLVEELLTGKLIAQIQLQDKVGAVRFADDRQNGEKACYLAAASINGQYVCEINGGGHKLKSIKNAEKTSKIKWIAEKTEFVSISNGNCMNYSIAEENYEESWEPDLDLLSIYINRLSLDSQDDDSIIGW</sequence>
<proteinExistence type="predicted"/>
<keyword evidence="1" id="KW-1185">Reference proteome</keyword>
<dbReference type="SUPFAM" id="SSF50978">
    <property type="entry name" value="WD40 repeat-like"/>
    <property type="match status" value="1"/>
</dbReference>
<accession>A0A915E2L6</accession>
<evidence type="ECO:0000313" key="1">
    <source>
        <dbReference type="Proteomes" id="UP000887574"/>
    </source>
</evidence>
<reference evidence="2" key="1">
    <citation type="submission" date="2022-11" db="UniProtKB">
        <authorList>
            <consortium name="WormBaseParasite"/>
        </authorList>
    </citation>
    <scope>IDENTIFICATION</scope>
</reference>
<dbReference type="InterPro" id="IPR036322">
    <property type="entry name" value="WD40_repeat_dom_sf"/>
</dbReference>
<evidence type="ECO:0000313" key="2">
    <source>
        <dbReference type="WBParaSite" id="jg25535"/>
    </source>
</evidence>